<dbReference type="PANTHER" id="PTHR14139">
    <property type="entry name" value="CALSYNTENIN"/>
    <property type="match status" value="1"/>
</dbReference>
<dbReference type="InterPro" id="IPR013783">
    <property type="entry name" value="Ig-like_fold"/>
</dbReference>
<evidence type="ECO:0008006" key="3">
    <source>
        <dbReference type="Google" id="ProtNLM"/>
    </source>
</evidence>
<reference evidence="1 2" key="1">
    <citation type="submission" date="2019-02" db="EMBL/GenBank/DDBJ databases">
        <title>Deep-cultivation of Planctomycetes and their phenomic and genomic characterization uncovers novel biology.</title>
        <authorList>
            <person name="Wiegand S."/>
            <person name="Jogler M."/>
            <person name="Boedeker C."/>
            <person name="Pinto D."/>
            <person name="Vollmers J."/>
            <person name="Rivas-Marin E."/>
            <person name="Kohn T."/>
            <person name="Peeters S.H."/>
            <person name="Heuer A."/>
            <person name="Rast P."/>
            <person name="Oberbeckmann S."/>
            <person name="Bunk B."/>
            <person name="Jeske O."/>
            <person name="Meyerdierks A."/>
            <person name="Storesund J.E."/>
            <person name="Kallscheuer N."/>
            <person name="Luecker S."/>
            <person name="Lage O.M."/>
            <person name="Pohl T."/>
            <person name="Merkel B.J."/>
            <person name="Hornburger P."/>
            <person name="Mueller R.-W."/>
            <person name="Bruemmer F."/>
            <person name="Labrenz M."/>
            <person name="Spormann A.M."/>
            <person name="Op den Camp H."/>
            <person name="Overmann J."/>
            <person name="Amann R."/>
            <person name="Jetten M.S.M."/>
            <person name="Mascher T."/>
            <person name="Medema M.H."/>
            <person name="Devos D.P."/>
            <person name="Kaster A.-K."/>
            <person name="Ovreas L."/>
            <person name="Rohde M."/>
            <person name="Galperin M.Y."/>
            <person name="Jogler C."/>
        </authorList>
    </citation>
    <scope>NUCLEOTIDE SEQUENCE [LARGE SCALE GENOMIC DNA]</scope>
    <source>
        <strain evidence="1 2">Pan181</strain>
    </source>
</reference>
<keyword evidence="2" id="KW-1185">Reference proteome</keyword>
<dbReference type="GO" id="GO:0005509">
    <property type="term" value="F:calcium ion binding"/>
    <property type="evidence" value="ECO:0007669"/>
    <property type="project" value="InterPro"/>
</dbReference>
<proteinExistence type="predicted"/>
<dbReference type="Pfam" id="PF17963">
    <property type="entry name" value="Big_9"/>
    <property type="match status" value="1"/>
</dbReference>
<evidence type="ECO:0000313" key="1">
    <source>
        <dbReference type="EMBL" id="QDU55515.1"/>
    </source>
</evidence>
<evidence type="ECO:0000313" key="2">
    <source>
        <dbReference type="Proteomes" id="UP000315750"/>
    </source>
</evidence>
<accession>A0A518ALA6</accession>
<dbReference type="PANTHER" id="PTHR14139:SF2">
    <property type="entry name" value="CALSYNTENIN-1"/>
    <property type="match status" value="1"/>
</dbReference>
<gene>
    <name evidence="1" type="ORF">Pan181_17050</name>
</gene>
<dbReference type="EMBL" id="CP036278">
    <property type="protein sequence ID" value="QDU55515.1"/>
    <property type="molecule type" value="Genomic_DNA"/>
</dbReference>
<dbReference type="Gene3D" id="2.60.40.10">
    <property type="entry name" value="Immunoglobulins"/>
    <property type="match status" value="2"/>
</dbReference>
<dbReference type="KEGG" id="amuc:Pan181_17050"/>
<dbReference type="AlphaFoldDB" id="A0A518ALA6"/>
<dbReference type="InterPro" id="IPR015919">
    <property type="entry name" value="Cadherin-like_sf"/>
</dbReference>
<name>A0A518ALA6_9BACT</name>
<sequence length="918" mass="95674">MPDVARIIGRTHWLIRSGNEGLTTVARFENGGMRRRLQYFMTRTKSKTAPAQRRPLGHESLEQRIVLDATGLEGNPYTPDLDLSAIATQEVVAGDTLTLDLLTAGGTISDPDGEGNESGDTFRFMLDPDVPDDTPTGATITSDGVLTWTPTESQLGTFEIVIIVVDEGSPVLADAETITVVVSSANASPEVDLNGSEEGTGYAASFTEGDDPVTIVDDENLTVSDEDNTELVSASIIITNASDGEDEVLSVDTTDTNISAEFDESTNTLTLTGADTLENYQKVLRTLTYENTSASPTEGDRTIEVLVRDGDAVSDAAVSTVTVSGENTTPEVDLNGETDGQNSTATFVEGAGAVSIVDASMTVVDADNDNLDIAVITISNLMDGDAELLAVDTTGTNITAGYNNANGVLTLSGSDTVANYQQVLRTLTYNNTSDDPSTDPRAILVIVSDGANYSTIRTSTISITTANDAPAFADLETQTAYVGEEMVVVVTASDVDSSDTLTFSLDTSNSPASATITQTGANTAEIRWTPGASDEGNSVGFAVLVSDDGTPVMSDNLEFSAMVNAARPTVDLNGDSEGTGFLVSFIENDFAVPLAEPDVAITTDSSTTITSATVTITNFSDGTAEVLAADTTGTSITASYDDTTGILSLTGVDTIANYQSVIASLSYQNTSEDPTAGDRAIEVVVNDGVVDSLPATATVTVFAINDVPDLTLPAPYDAPETPVEVTEFTTVSFTATGTDLDHTADELQFLIDSDDSGLPDGAAIPTITNPGGVFSWTPDATGTYSFRILLVDSEGDVDQELVTFTVVDDTTAPTVVTAPSGDLTGSIGSLTVTFSEAMGSAAFDIGNYTLEIVGGTNDGTVVSFVDLTQVSDTSVTLNLATDLAIESYELTLDNSLIDDLAENLLTGDNTFDFAVLGT</sequence>
<dbReference type="GO" id="GO:0016020">
    <property type="term" value="C:membrane"/>
    <property type="evidence" value="ECO:0007669"/>
    <property type="project" value="InterPro"/>
</dbReference>
<dbReference type="Proteomes" id="UP000315750">
    <property type="component" value="Chromosome"/>
</dbReference>
<organism evidence="1 2">
    <name type="scientific">Aeoliella mucimassa</name>
    <dbReference type="NCBI Taxonomy" id="2527972"/>
    <lineage>
        <taxon>Bacteria</taxon>
        <taxon>Pseudomonadati</taxon>
        <taxon>Planctomycetota</taxon>
        <taxon>Planctomycetia</taxon>
        <taxon>Pirellulales</taxon>
        <taxon>Lacipirellulaceae</taxon>
        <taxon>Aeoliella</taxon>
    </lineage>
</organism>
<dbReference type="SUPFAM" id="SSF49313">
    <property type="entry name" value="Cadherin-like"/>
    <property type="match status" value="2"/>
</dbReference>
<protein>
    <recommendedName>
        <fullName evidence="3">Cadherin domain-containing protein</fullName>
    </recommendedName>
</protein>